<dbReference type="SUPFAM" id="SSF56672">
    <property type="entry name" value="DNA/RNA polymerases"/>
    <property type="match status" value="1"/>
</dbReference>
<gene>
    <name evidence="6" type="ORF">Tci_028801</name>
</gene>
<dbReference type="GO" id="GO:0004190">
    <property type="term" value="F:aspartic-type endopeptidase activity"/>
    <property type="evidence" value="ECO:0007669"/>
    <property type="project" value="InterPro"/>
</dbReference>
<evidence type="ECO:0000313" key="6">
    <source>
        <dbReference type="EMBL" id="GEU56823.1"/>
    </source>
</evidence>
<sequence length="893" mass="101330">MSSSTVTYTSISSDYKELSDAVYVPYVPELEYPEYLVPSGDEAPMKDQPLLDDASPTALSVGYVADYSLEKDLKEDHADYSTDAGNGNDESFDDEADDDDKDEEASEDEDDDEEEEVHLASADSYAVPVVDPVPSAGDIEAFETNESAPTPPSPRSLQIVIPLFQTRLRRARKTVRPQTHIPFPSEAEDETVKAMHEIASTTLERVNQRVTELANTVRQDTDAFYVRFKNAHDDQAFMRARVNTLFRDRPYHRHTAMLLGREATYARRAWAGSKDMSATIEAHVRTLEAQVTTLMAQTSSLQTQLTTSLGRIQTLEARDPEHQDEPAKGFLFYFFAIIVWHAKYYRIIMYVIEFIMNECRFIYVIVDFTSVVYFTVENATKEKNHQNNNHHYMNDAQIKALIARGVANELAERDVDISMNGNDNYDSRDNGRRRMPVARECTYTNFLKCQPLNFKGTEGVIGLTQWIVKHDVAYARRWKTLKKMMTDKYAQGMSSKSWKLKCGTYRMFPEESDEVKKYVDGLPNMIHGSVKASKPKIMQEENQAGNGNAVARAYSVSTVETNLNSNVIMGTFLLNNHYASILFDTGADRSFVTTTFSSLIDIIPTTLNHDYDVELANERKAEVKSKEKQLEDVPIVRDFPEVFPTDLLGIPPTCQVEFQINLIPGAAPVKFDWGDKEEAAFQSIKQKLYSAPILALPEGSKDFIVYYDASIKGLGVVLMQREKNNSYHSSIKVSPFEALYGQKCRSPVCWVEVSPWKEVIRFGKREKLNPRYIGPFKVLAQVGDIAYRLELPQKLSMVHNMFHMSNLKKCLFDEPLAIPLDETHIDDKLYFVEEPVEIMDHEVKRLKQSRILIIKVGWNSRRGLSSHGNVKINSRRSICISLQKTAPSTSAAS</sequence>
<dbReference type="PROSITE" id="PS00141">
    <property type="entry name" value="ASP_PROTEASE"/>
    <property type="match status" value="1"/>
</dbReference>
<dbReference type="Pfam" id="PF24626">
    <property type="entry name" value="SH3_Tf2-1"/>
    <property type="match status" value="1"/>
</dbReference>
<feature type="region of interest" description="Disordered" evidence="3">
    <location>
        <begin position="75"/>
        <end position="135"/>
    </location>
</feature>
<protein>
    <submittedName>
        <fullName evidence="6">Putative reverse transcriptase domain-containing protein</fullName>
    </submittedName>
</protein>
<dbReference type="PANTHER" id="PTHR46148">
    <property type="entry name" value="CHROMO DOMAIN-CONTAINING PROTEIN"/>
    <property type="match status" value="1"/>
</dbReference>
<dbReference type="InterPro" id="IPR043502">
    <property type="entry name" value="DNA/RNA_pol_sf"/>
</dbReference>
<dbReference type="InterPro" id="IPR001969">
    <property type="entry name" value="Aspartic_peptidase_AS"/>
</dbReference>
<comment type="caution">
    <text evidence="6">The sequence shown here is derived from an EMBL/GenBank/DDBJ whole genome shotgun (WGS) entry which is preliminary data.</text>
</comment>
<proteinExistence type="predicted"/>
<dbReference type="GO" id="GO:0015074">
    <property type="term" value="P:DNA integration"/>
    <property type="evidence" value="ECO:0007669"/>
    <property type="project" value="UniProtKB-KW"/>
</dbReference>
<evidence type="ECO:0000259" key="4">
    <source>
        <dbReference type="Pfam" id="PF17919"/>
    </source>
</evidence>
<dbReference type="Pfam" id="PF08284">
    <property type="entry name" value="RVP_2"/>
    <property type="match status" value="1"/>
</dbReference>
<keyword evidence="6" id="KW-0695">RNA-directed DNA polymerase</keyword>
<dbReference type="EMBL" id="BKCJ010003729">
    <property type="protein sequence ID" value="GEU56823.1"/>
    <property type="molecule type" value="Genomic_DNA"/>
</dbReference>
<evidence type="ECO:0000256" key="1">
    <source>
        <dbReference type="ARBA" id="ARBA00022842"/>
    </source>
</evidence>
<evidence type="ECO:0000256" key="2">
    <source>
        <dbReference type="ARBA" id="ARBA00022908"/>
    </source>
</evidence>
<dbReference type="Pfam" id="PF17919">
    <property type="entry name" value="RT_RNaseH_2"/>
    <property type="match status" value="1"/>
</dbReference>
<evidence type="ECO:0000256" key="3">
    <source>
        <dbReference type="SAM" id="MobiDB-lite"/>
    </source>
</evidence>
<feature type="domain" description="Tf2-1-like SH3-like" evidence="5">
    <location>
        <begin position="750"/>
        <end position="810"/>
    </location>
</feature>
<keyword evidence="1" id="KW-0460">Magnesium</keyword>
<feature type="compositionally biased region" description="Acidic residues" evidence="3">
    <location>
        <begin position="90"/>
        <end position="116"/>
    </location>
</feature>
<dbReference type="PANTHER" id="PTHR46148:SF59">
    <property type="entry name" value="NUCLEOTIDYLTRANSFERASE, RIBONUCLEASE H"/>
    <property type="match status" value="1"/>
</dbReference>
<keyword evidence="2" id="KW-0229">DNA integration</keyword>
<accession>A0A6L2L4L0</accession>
<keyword evidence="6" id="KW-0548">Nucleotidyltransferase</keyword>
<dbReference type="GO" id="GO:0003964">
    <property type="term" value="F:RNA-directed DNA polymerase activity"/>
    <property type="evidence" value="ECO:0007669"/>
    <property type="project" value="UniProtKB-KW"/>
</dbReference>
<dbReference type="InterPro" id="IPR056924">
    <property type="entry name" value="SH3_Tf2-1"/>
</dbReference>
<name>A0A6L2L4L0_TANCI</name>
<dbReference type="InterPro" id="IPR041577">
    <property type="entry name" value="RT_RNaseH_2"/>
</dbReference>
<dbReference type="GO" id="GO:0006508">
    <property type="term" value="P:proteolysis"/>
    <property type="evidence" value="ECO:0007669"/>
    <property type="project" value="InterPro"/>
</dbReference>
<dbReference type="AlphaFoldDB" id="A0A6L2L4L0"/>
<evidence type="ECO:0000259" key="5">
    <source>
        <dbReference type="Pfam" id="PF24626"/>
    </source>
</evidence>
<reference evidence="6" key="1">
    <citation type="journal article" date="2019" name="Sci. Rep.">
        <title>Draft genome of Tanacetum cinerariifolium, the natural source of mosquito coil.</title>
        <authorList>
            <person name="Yamashiro T."/>
            <person name="Shiraishi A."/>
            <person name="Satake H."/>
            <person name="Nakayama K."/>
        </authorList>
    </citation>
    <scope>NUCLEOTIDE SEQUENCE</scope>
</reference>
<feature type="domain" description="Reverse transcriptase/retrotransposon-derived protein RNase H-like" evidence="4">
    <location>
        <begin position="673"/>
        <end position="731"/>
    </location>
</feature>
<keyword evidence="6" id="KW-0808">Transferase</keyword>
<organism evidence="6">
    <name type="scientific">Tanacetum cinerariifolium</name>
    <name type="common">Dalmatian daisy</name>
    <name type="synonym">Chrysanthemum cinerariifolium</name>
    <dbReference type="NCBI Taxonomy" id="118510"/>
    <lineage>
        <taxon>Eukaryota</taxon>
        <taxon>Viridiplantae</taxon>
        <taxon>Streptophyta</taxon>
        <taxon>Embryophyta</taxon>
        <taxon>Tracheophyta</taxon>
        <taxon>Spermatophyta</taxon>
        <taxon>Magnoliopsida</taxon>
        <taxon>eudicotyledons</taxon>
        <taxon>Gunneridae</taxon>
        <taxon>Pentapetalae</taxon>
        <taxon>asterids</taxon>
        <taxon>campanulids</taxon>
        <taxon>Asterales</taxon>
        <taxon>Asteraceae</taxon>
        <taxon>Asteroideae</taxon>
        <taxon>Anthemideae</taxon>
        <taxon>Anthemidinae</taxon>
        <taxon>Tanacetum</taxon>
    </lineage>
</organism>